<gene>
    <name evidence="2" type="ORF">PXEA_LOCUS13456</name>
</gene>
<accession>A0A3S5FDN8</accession>
<evidence type="ECO:0000313" key="2">
    <source>
        <dbReference type="EMBL" id="VEL20016.1"/>
    </source>
</evidence>
<name>A0A3S5FDN8_9PLAT</name>
<dbReference type="Proteomes" id="UP000784294">
    <property type="component" value="Unassembled WGS sequence"/>
</dbReference>
<dbReference type="EMBL" id="CAAALY010044347">
    <property type="protein sequence ID" value="VEL20016.1"/>
    <property type="molecule type" value="Genomic_DNA"/>
</dbReference>
<reference evidence="2" key="1">
    <citation type="submission" date="2018-11" db="EMBL/GenBank/DDBJ databases">
        <authorList>
            <consortium name="Pathogen Informatics"/>
        </authorList>
    </citation>
    <scope>NUCLEOTIDE SEQUENCE</scope>
</reference>
<organism evidence="2 3">
    <name type="scientific">Protopolystoma xenopodis</name>
    <dbReference type="NCBI Taxonomy" id="117903"/>
    <lineage>
        <taxon>Eukaryota</taxon>
        <taxon>Metazoa</taxon>
        <taxon>Spiralia</taxon>
        <taxon>Lophotrochozoa</taxon>
        <taxon>Platyhelminthes</taxon>
        <taxon>Monogenea</taxon>
        <taxon>Polyopisthocotylea</taxon>
        <taxon>Polystomatidea</taxon>
        <taxon>Polystomatidae</taxon>
        <taxon>Protopolystoma</taxon>
    </lineage>
</organism>
<sequence>MELEDYSTLEQSTDSNPYVDIVLLMAELQEFSGSWRLTEKLATALRLPLDKITKATPKGKKSDLGVPTIEEIGIPSQENRK</sequence>
<protein>
    <submittedName>
        <fullName evidence="2">Uncharacterized protein</fullName>
    </submittedName>
</protein>
<proteinExistence type="predicted"/>
<evidence type="ECO:0000256" key="1">
    <source>
        <dbReference type="SAM" id="MobiDB-lite"/>
    </source>
</evidence>
<comment type="caution">
    <text evidence="2">The sequence shown here is derived from an EMBL/GenBank/DDBJ whole genome shotgun (WGS) entry which is preliminary data.</text>
</comment>
<dbReference type="AlphaFoldDB" id="A0A3S5FDN8"/>
<evidence type="ECO:0000313" key="3">
    <source>
        <dbReference type="Proteomes" id="UP000784294"/>
    </source>
</evidence>
<keyword evidence="3" id="KW-1185">Reference proteome</keyword>
<feature type="region of interest" description="Disordered" evidence="1">
    <location>
        <begin position="55"/>
        <end position="81"/>
    </location>
</feature>